<feature type="transmembrane region" description="Helical" evidence="1">
    <location>
        <begin position="20"/>
        <end position="41"/>
    </location>
</feature>
<evidence type="ECO:0000256" key="1">
    <source>
        <dbReference type="SAM" id="Phobius"/>
    </source>
</evidence>
<dbReference type="InterPro" id="IPR007813">
    <property type="entry name" value="PilN"/>
</dbReference>
<proteinExistence type="predicted"/>
<dbReference type="PANTHER" id="PTHR40278:SF1">
    <property type="entry name" value="DNA UTILIZATION PROTEIN HOFN"/>
    <property type="match status" value="1"/>
</dbReference>
<dbReference type="EMBL" id="MRWE01000016">
    <property type="protein sequence ID" value="ORJ25391.1"/>
    <property type="molecule type" value="Genomic_DNA"/>
</dbReference>
<dbReference type="PANTHER" id="PTHR40278">
    <property type="entry name" value="DNA UTILIZATION PROTEIN HOFN"/>
    <property type="match status" value="1"/>
</dbReference>
<dbReference type="AlphaFoldDB" id="A0A1X0WF64"/>
<name>A0A1X0WF64_9GAMM</name>
<keyword evidence="1" id="KW-0472">Membrane</keyword>
<dbReference type="Pfam" id="PF05137">
    <property type="entry name" value="PilN"/>
    <property type="match status" value="1"/>
</dbReference>
<evidence type="ECO:0000313" key="2">
    <source>
        <dbReference type="EMBL" id="ORJ25391.1"/>
    </source>
</evidence>
<organism evidence="2 3">
    <name type="scientific">Rouxiella badensis</name>
    <dbReference type="NCBI Taxonomy" id="1646377"/>
    <lineage>
        <taxon>Bacteria</taxon>
        <taxon>Pseudomonadati</taxon>
        <taxon>Pseudomonadota</taxon>
        <taxon>Gammaproteobacteria</taxon>
        <taxon>Enterobacterales</taxon>
        <taxon>Yersiniaceae</taxon>
        <taxon>Rouxiella</taxon>
    </lineage>
</organism>
<sequence>MLRVNLLPWRERAFEKRYRFWRGLLLCGIAGCALWLIFSAWSTQRQTASRQQQLSALMAYQLSLQRQLESVQALGERYRLAEALNQQSDAHFQRSLHVVQRLRHLSRVVPEGVWATRLSDSAVQFRLDGEGVAYGEILALSKSLRDAPQLPQVQLQEVRLLPAANLSFSVNARLPSGDSVARGD</sequence>
<gene>
    <name evidence="2" type="ORF">BS640_11305</name>
</gene>
<evidence type="ECO:0000313" key="3">
    <source>
        <dbReference type="Proteomes" id="UP000192536"/>
    </source>
</evidence>
<evidence type="ECO:0008006" key="4">
    <source>
        <dbReference type="Google" id="ProtNLM"/>
    </source>
</evidence>
<dbReference type="InterPro" id="IPR052534">
    <property type="entry name" value="Extracell_DNA_Util/SecSys_Comp"/>
</dbReference>
<keyword evidence="3" id="KW-1185">Reference proteome</keyword>
<keyword evidence="1" id="KW-1133">Transmembrane helix</keyword>
<dbReference type="Proteomes" id="UP000192536">
    <property type="component" value="Unassembled WGS sequence"/>
</dbReference>
<accession>A0A1X0WF64</accession>
<dbReference type="STRING" id="1646377.BS640_11305"/>
<comment type="caution">
    <text evidence="2">The sequence shown here is derived from an EMBL/GenBank/DDBJ whole genome shotgun (WGS) entry which is preliminary data.</text>
</comment>
<keyword evidence="1" id="KW-0812">Transmembrane</keyword>
<dbReference type="RefSeq" id="WP_084912588.1">
    <property type="nucleotide sequence ID" value="NZ_MRWE01000016.1"/>
</dbReference>
<reference evidence="2 3" key="1">
    <citation type="journal article" date="2017" name="Int. J. Syst. Evol. Microbiol.">
        <title>Rouxiella badensis sp. nov. and Rouxiella silvae sp. nov. isolated from peat bog soil in Germany and emendation of the genus description.</title>
        <authorList>
            <person name="Le Fleche-Mateos A."/>
            <person name="Kugler J.H."/>
            <person name="Hansen S.H."/>
            <person name="Syldatk C."/>
            <person name="Hausmann R."/>
            <person name="Lomprez F."/>
            <person name="Vandenbogaert M."/>
            <person name="Manuguerra J.C."/>
            <person name="Grimont P.A."/>
        </authorList>
    </citation>
    <scope>NUCLEOTIDE SEQUENCE [LARGE SCALE GENOMIC DNA]</scope>
    <source>
        <strain evidence="2 3">DSM 100043</strain>
    </source>
</reference>
<protein>
    <recommendedName>
        <fullName evidence="4">Fimbrial assembly protein</fullName>
    </recommendedName>
</protein>